<dbReference type="AlphaFoldDB" id="A0A645GEQ1"/>
<gene>
    <name evidence="2" type="ORF">SDC9_169656</name>
</gene>
<organism evidence="2">
    <name type="scientific">bioreactor metagenome</name>
    <dbReference type="NCBI Taxonomy" id="1076179"/>
    <lineage>
        <taxon>unclassified sequences</taxon>
        <taxon>metagenomes</taxon>
        <taxon>ecological metagenomes</taxon>
    </lineage>
</organism>
<proteinExistence type="predicted"/>
<dbReference type="EMBL" id="VSSQ01070482">
    <property type="protein sequence ID" value="MPN22273.1"/>
    <property type="molecule type" value="Genomic_DNA"/>
</dbReference>
<accession>A0A645GEQ1</accession>
<sequence length="89" mass="9885">MVVDETDPGLVDPLADPARIVMARQQLRLLATGIEALPAKCREVFFLHRFDALTQGEIAARLGISAKMVEKHLASAMLHLRRLWAKHSA</sequence>
<evidence type="ECO:0000313" key="2">
    <source>
        <dbReference type="EMBL" id="MPN22273.1"/>
    </source>
</evidence>
<dbReference type="InterPro" id="IPR013249">
    <property type="entry name" value="RNA_pol_sigma70_r4_t2"/>
</dbReference>
<dbReference type="Gene3D" id="1.10.10.10">
    <property type="entry name" value="Winged helix-like DNA-binding domain superfamily/Winged helix DNA-binding domain"/>
    <property type="match status" value="1"/>
</dbReference>
<reference evidence="2" key="1">
    <citation type="submission" date="2019-08" db="EMBL/GenBank/DDBJ databases">
        <authorList>
            <person name="Kucharzyk K."/>
            <person name="Murdoch R.W."/>
            <person name="Higgins S."/>
            <person name="Loffler F."/>
        </authorList>
    </citation>
    <scope>NUCLEOTIDE SEQUENCE</scope>
</reference>
<dbReference type="Pfam" id="PF08281">
    <property type="entry name" value="Sigma70_r4_2"/>
    <property type="match status" value="1"/>
</dbReference>
<comment type="caution">
    <text evidence="2">The sequence shown here is derived from an EMBL/GenBank/DDBJ whole genome shotgun (WGS) entry which is preliminary data.</text>
</comment>
<evidence type="ECO:0000259" key="1">
    <source>
        <dbReference type="Pfam" id="PF08281"/>
    </source>
</evidence>
<dbReference type="GO" id="GO:0003677">
    <property type="term" value="F:DNA binding"/>
    <property type="evidence" value="ECO:0007669"/>
    <property type="project" value="InterPro"/>
</dbReference>
<dbReference type="InterPro" id="IPR036388">
    <property type="entry name" value="WH-like_DNA-bd_sf"/>
</dbReference>
<dbReference type="SUPFAM" id="SSF88659">
    <property type="entry name" value="Sigma3 and sigma4 domains of RNA polymerase sigma factors"/>
    <property type="match status" value="1"/>
</dbReference>
<name>A0A645GEQ1_9ZZZZ</name>
<feature type="domain" description="RNA polymerase sigma factor 70 region 4 type 2" evidence="1">
    <location>
        <begin position="29"/>
        <end position="80"/>
    </location>
</feature>
<dbReference type="GO" id="GO:0006352">
    <property type="term" value="P:DNA-templated transcription initiation"/>
    <property type="evidence" value="ECO:0007669"/>
    <property type="project" value="InterPro"/>
</dbReference>
<dbReference type="GO" id="GO:0016987">
    <property type="term" value="F:sigma factor activity"/>
    <property type="evidence" value="ECO:0007669"/>
    <property type="project" value="InterPro"/>
</dbReference>
<protein>
    <recommendedName>
        <fullName evidence="1">RNA polymerase sigma factor 70 region 4 type 2 domain-containing protein</fullName>
    </recommendedName>
</protein>
<dbReference type="InterPro" id="IPR013324">
    <property type="entry name" value="RNA_pol_sigma_r3/r4-like"/>
</dbReference>